<reference evidence="3 4" key="1">
    <citation type="journal article" date="2010" name="BMC Genomics">
        <title>Comparative genomics and proteomics of Helicobacter mustelae, an ulcerogenic and carcinogenic gastric pathogen.</title>
        <authorList>
            <person name="O'Toole P.W."/>
            <person name="Snelling W.J."/>
            <person name="Canchaya C."/>
            <person name="Forde B.M."/>
            <person name="Hardie K.R."/>
            <person name="Josenhans C."/>
            <person name="Graham R.L.J."/>
            <person name="McMullan G."/>
            <person name="Parkhill J."/>
            <person name="Belda E."/>
            <person name="Bentley S.D."/>
        </authorList>
    </citation>
    <scope>NUCLEOTIDE SEQUENCE [LARGE SCALE GENOMIC DNA]</scope>
    <source>
        <strain evidence="4">ATCC 43772 / LMG 18044 / NCTC 12198 / 12198</strain>
    </source>
</reference>
<sequence>MSREKGLLAEKKAGEYLLERGFEIAEYNFFSRYGEIDIIALRDDVLHFIEVKSGKNFNPIYAITPQKMKKIIKTIEYYKCRNSLDLPFCIDAICIENDEILFLENITL</sequence>
<dbReference type="EMBL" id="FN555004">
    <property type="protein sequence ID" value="CBG40235.1"/>
    <property type="molecule type" value="Genomic_DNA"/>
</dbReference>
<organism evidence="3 4">
    <name type="scientific">Helicobacter mustelae (strain ATCC 43772 / CCUG 25715 / CIP 103759 / LMG 18044 / NCTC 12198 / R85-136P)</name>
    <name type="common">Campylobacter mustelae</name>
    <dbReference type="NCBI Taxonomy" id="679897"/>
    <lineage>
        <taxon>Bacteria</taxon>
        <taxon>Pseudomonadati</taxon>
        <taxon>Campylobacterota</taxon>
        <taxon>Epsilonproteobacteria</taxon>
        <taxon>Campylobacterales</taxon>
        <taxon>Helicobacteraceae</taxon>
        <taxon>Helicobacter</taxon>
    </lineage>
</organism>
<dbReference type="Gene3D" id="3.40.1350.10">
    <property type="match status" value="1"/>
</dbReference>
<evidence type="ECO:0000256" key="2">
    <source>
        <dbReference type="HAMAP-Rule" id="MF_00048"/>
    </source>
</evidence>
<dbReference type="Pfam" id="PF02021">
    <property type="entry name" value="UPF0102"/>
    <property type="match status" value="1"/>
</dbReference>
<dbReference type="GO" id="GO:0003676">
    <property type="term" value="F:nucleic acid binding"/>
    <property type="evidence" value="ECO:0007669"/>
    <property type="project" value="InterPro"/>
</dbReference>
<keyword evidence="4" id="KW-1185">Reference proteome</keyword>
<evidence type="ECO:0000313" key="3">
    <source>
        <dbReference type="EMBL" id="CBG40235.1"/>
    </source>
</evidence>
<protein>
    <recommendedName>
        <fullName evidence="2">UPF0102 protein HMU09780</fullName>
    </recommendedName>
</protein>
<accession>D3UIB2</accession>
<dbReference type="InterPro" id="IPR011335">
    <property type="entry name" value="Restrct_endonuc-II-like"/>
</dbReference>
<dbReference type="InterPro" id="IPR003509">
    <property type="entry name" value="UPF0102_YraN-like"/>
</dbReference>
<name>D3UIB2_HELM1</name>
<dbReference type="HOGENOM" id="CLU_115353_3_2_7"/>
<gene>
    <name evidence="3" type="ordered locus">HMU09780</name>
</gene>
<dbReference type="Proteomes" id="UP000001522">
    <property type="component" value="Chromosome"/>
</dbReference>
<dbReference type="SUPFAM" id="SSF52980">
    <property type="entry name" value="Restriction endonuclease-like"/>
    <property type="match status" value="1"/>
</dbReference>
<dbReference type="NCBIfam" id="NF009152">
    <property type="entry name" value="PRK12497.2-4"/>
    <property type="match status" value="1"/>
</dbReference>
<evidence type="ECO:0000256" key="1">
    <source>
        <dbReference type="ARBA" id="ARBA00006738"/>
    </source>
</evidence>
<evidence type="ECO:0000313" key="4">
    <source>
        <dbReference type="Proteomes" id="UP000001522"/>
    </source>
</evidence>
<proteinExistence type="inferred from homology"/>
<dbReference type="PANTHER" id="PTHR34039">
    <property type="entry name" value="UPF0102 PROTEIN YRAN"/>
    <property type="match status" value="1"/>
</dbReference>
<comment type="similarity">
    <text evidence="1 2">Belongs to the UPF0102 family.</text>
</comment>
<dbReference type="AlphaFoldDB" id="D3UIB2"/>
<dbReference type="HAMAP" id="MF_00048">
    <property type="entry name" value="UPF0102"/>
    <property type="match status" value="1"/>
</dbReference>
<dbReference type="RefSeq" id="WP_013023307.1">
    <property type="nucleotide sequence ID" value="NC_013949.1"/>
</dbReference>
<dbReference type="STRING" id="679897.HMU09780"/>
<dbReference type="eggNOG" id="COG0792">
    <property type="taxonomic scope" value="Bacteria"/>
</dbReference>
<dbReference type="PANTHER" id="PTHR34039:SF1">
    <property type="entry name" value="UPF0102 PROTEIN YRAN"/>
    <property type="match status" value="1"/>
</dbReference>
<dbReference type="InterPro" id="IPR011856">
    <property type="entry name" value="tRNA_endonuc-like_dom_sf"/>
</dbReference>
<dbReference type="KEGG" id="hms:HMU09780"/>